<name>W9ZB29_FUSOX</name>
<accession>W9ZB29</accession>
<dbReference type="HOGENOM" id="CLU_1209873_0_0_1"/>
<dbReference type="Proteomes" id="UP000030703">
    <property type="component" value="Unassembled WGS sequence"/>
</dbReference>
<dbReference type="OrthoDB" id="5235440at2759"/>
<reference evidence="2" key="2">
    <citation type="submission" date="2012-05" db="EMBL/GenBank/DDBJ databases">
        <title>Annotation of the Genome Sequence of Fusarium oxysporum f. sp. melonis 26406.</title>
        <authorList>
            <consortium name="The Broad Institute Genomics Platform"/>
            <person name="Ma L.-J."/>
            <person name="Corby-Kistler H."/>
            <person name="Broz K."/>
            <person name="Gale L.R."/>
            <person name="Jonkers W."/>
            <person name="O'Donnell K."/>
            <person name="Ploetz R."/>
            <person name="Steinberg C."/>
            <person name="Schwartz D.C."/>
            <person name="VanEtten H."/>
            <person name="Zhou S."/>
            <person name="Young S.K."/>
            <person name="Zeng Q."/>
            <person name="Gargeya S."/>
            <person name="Fitzgerald M."/>
            <person name="Abouelleil A."/>
            <person name="Alvarado L."/>
            <person name="Chapman S.B."/>
            <person name="Gainer-Dewar J."/>
            <person name="Goldberg J."/>
            <person name="Griggs A."/>
            <person name="Gujja S."/>
            <person name="Hansen M."/>
            <person name="Howarth C."/>
            <person name="Imamovic A."/>
            <person name="Ireland A."/>
            <person name="Larimer J."/>
            <person name="McCowan C."/>
            <person name="Murphy C."/>
            <person name="Pearson M."/>
            <person name="Poon T.W."/>
            <person name="Priest M."/>
            <person name="Roberts A."/>
            <person name="Saif S."/>
            <person name="Shea T."/>
            <person name="Sykes S."/>
            <person name="Wortman J."/>
            <person name="Nusbaum C."/>
            <person name="Birren B."/>
        </authorList>
    </citation>
    <scope>NUCLEOTIDE SEQUENCE</scope>
    <source>
        <strain evidence="2">26406</strain>
    </source>
</reference>
<sequence>MCCGGSPKVSVDPPARQHVQVAKSAPGVSGAELKEWDKYMNPSKKNRYWGQAYTQSMKDDGWRLKKTGTKRGSFVPNKITEYITSFVVHYELSPFHRDLTHTLSVHLDDPVHFQQGRDHATIASQPVSPSNQSFKDHCYLIRPLLRAIYMFVDGQALAEYTKPLPVPEWENENWMALRSQARFASFFPPINLLPLFDAGLALNVKRQDYQDQEKPMVVRVKLDDAIRFI</sequence>
<protein>
    <submittedName>
        <fullName evidence="2">Uncharacterized protein</fullName>
    </submittedName>
</protein>
<dbReference type="VEuPathDB" id="FungiDB:FOMG_15005"/>
<evidence type="ECO:0000313" key="2">
    <source>
        <dbReference type="EMBL" id="EXK28535.1"/>
    </source>
</evidence>
<dbReference type="AlphaFoldDB" id="W9ZB29"/>
<organism evidence="2">
    <name type="scientific">Fusarium oxysporum f. sp. melonis 26406</name>
    <dbReference type="NCBI Taxonomy" id="1089452"/>
    <lineage>
        <taxon>Eukaryota</taxon>
        <taxon>Fungi</taxon>
        <taxon>Dikarya</taxon>
        <taxon>Ascomycota</taxon>
        <taxon>Pezizomycotina</taxon>
        <taxon>Sordariomycetes</taxon>
        <taxon>Hypocreomycetidae</taxon>
        <taxon>Hypocreales</taxon>
        <taxon>Nectriaceae</taxon>
        <taxon>Fusarium</taxon>
        <taxon>Fusarium oxysporum species complex</taxon>
    </lineage>
</organism>
<proteinExistence type="predicted"/>
<evidence type="ECO:0000256" key="1">
    <source>
        <dbReference type="SAM" id="MobiDB-lite"/>
    </source>
</evidence>
<reference evidence="2" key="1">
    <citation type="submission" date="2012-04" db="EMBL/GenBank/DDBJ databases">
        <title>The Genome Sequence of Fusarium oxysporum melonis.</title>
        <authorList>
            <consortium name="The Broad Institute Genome Sequencing Platform"/>
            <person name="Ma L.-J."/>
            <person name="Gale L.R."/>
            <person name="Schwartz D.C."/>
            <person name="Zhou S."/>
            <person name="Corby-Kistler H."/>
            <person name="Young S.K."/>
            <person name="Zeng Q."/>
            <person name="Gargeya S."/>
            <person name="Fitzgerald M."/>
            <person name="Haas B."/>
            <person name="Abouelleil A."/>
            <person name="Alvarado L."/>
            <person name="Arachchi H.M."/>
            <person name="Berlin A."/>
            <person name="Brown A."/>
            <person name="Chapman S.B."/>
            <person name="Chen Z."/>
            <person name="Dunbar C."/>
            <person name="Freedman E."/>
            <person name="Gearin G."/>
            <person name="Goldberg J."/>
            <person name="Griggs A."/>
            <person name="Gujja S."/>
            <person name="Heiman D."/>
            <person name="Howarth C."/>
            <person name="Larson L."/>
            <person name="Lui A."/>
            <person name="MacDonald P.J.P."/>
            <person name="Montmayeur A."/>
            <person name="Murphy C."/>
            <person name="Neiman D."/>
            <person name="Pearson M."/>
            <person name="Priest M."/>
            <person name="Roberts A."/>
            <person name="Saif S."/>
            <person name="Shea T."/>
            <person name="Shenoy N."/>
            <person name="Sisk P."/>
            <person name="Stolte C."/>
            <person name="Sykes S."/>
            <person name="Wortman J."/>
            <person name="Nusbaum C."/>
            <person name="Birren B."/>
        </authorList>
    </citation>
    <scope>NUCLEOTIDE SEQUENCE</scope>
    <source>
        <strain evidence="2">26406</strain>
    </source>
</reference>
<dbReference type="EMBL" id="JH659344">
    <property type="protein sequence ID" value="EXK28535.1"/>
    <property type="molecule type" value="Genomic_DNA"/>
</dbReference>
<feature type="region of interest" description="Disordered" evidence="1">
    <location>
        <begin position="1"/>
        <end position="23"/>
    </location>
</feature>
<gene>
    <name evidence="2" type="ORF">FOMG_15005</name>
</gene>